<dbReference type="Proteomes" id="UP000198371">
    <property type="component" value="Chromosome 2"/>
</dbReference>
<dbReference type="FunFam" id="1.10.287.950:FF:000001">
    <property type="entry name" value="Methyl-accepting chemotaxis sensory transducer"/>
    <property type="match status" value="1"/>
</dbReference>
<evidence type="ECO:0000256" key="5">
    <source>
        <dbReference type="ARBA" id="ARBA00022519"/>
    </source>
</evidence>
<keyword evidence="6 13" id="KW-0812">Transmembrane</keyword>
<keyword evidence="4" id="KW-0145">Chemotaxis</keyword>
<evidence type="ECO:0000256" key="7">
    <source>
        <dbReference type="ARBA" id="ARBA00022989"/>
    </source>
</evidence>
<reference evidence="18" key="1">
    <citation type="journal article" date="2017" name="Genome Announc.">
        <title>Complete Genome Sequence of Vibrio sp. Strain 2521-89, a Close Relative of Vibrio cholerae Isolated from Lake Water in New Mexico, USA.</title>
        <authorList>
            <person name="Liang K."/>
            <person name="Orata F.D."/>
            <person name="Winkjer N.S."/>
            <person name="Rowe L.A."/>
            <person name="Tarr C.L."/>
            <person name="Boucher Y."/>
        </authorList>
    </citation>
    <scope>NUCLEOTIDE SEQUENCE [LARGE SCALE GENOMIC DNA]</scope>
    <source>
        <strain evidence="18">2521-89</strain>
    </source>
</reference>
<comment type="similarity">
    <text evidence="10">Belongs to the methyl-accepting chemotaxis (MCP) protein family.</text>
</comment>
<evidence type="ECO:0000259" key="14">
    <source>
        <dbReference type="PROSITE" id="PS50111"/>
    </source>
</evidence>
<sequence>MNIRNKLYTLGLIAILGSIAIFFTTSQFAHTNDELNRAINQVDKLEVRLLNLRRNEKDFLLRSDAKYLDTFQKNSDLFLNLQTELDAIMLKYELGDSNALRTDLLEYKKGFERLVSAYQTLGLNPDSGLWKSYYQALEQAKQQASAEELLALVDFHQQVLAGSVNSTPLNQYPELIKAAQSVVVQTKVIGLKYNEGLLGATRSQSHDVEEMFKAFSKTLTQAVDEKQQTMTTIKLSVTIAVVLIILLVIFQISRSINLQVSQLLQVIQRIAESNDISLRAELKGQDEITAVARYFNGLLDKFEHLISGSQTKSHQLYTSTSSMHDELEQVIEQFNIQSDHMGLMATSVQQMVSTISEISESTNIAVDGVNQAARNAEHGRSVVVTTVKNIDLLSSTLQKSQHSIDSLNAFVEKIGGAVSIIQGIAEQTNLLALNAAIEAARAGEQGRGFAVVADEVRSLATRTHQSTEEITRVVANIQSQMSQVVDDIDLCNNQGQETLSASRQLDESLQQILRDMHTIQDNSQRIAAAIEEQGSVMNHVSESISELNTISENNMRSAQQCLIEVDTVSSQAHAMDAAVAEFRTNRQIDRRQ</sequence>
<evidence type="ECO:0000256" key="3">
    <source>
        <dbReference type="ARBA" id="ARBA00022481"/>
    </source>
</evidence>
<evidence type="ECO:0000256" key="9">
    <source>
        <dbReference type="ARBA" id="ARBA00023224"/>
    </source>
</evidence>
<feature type="domain" description="HAMP" evidence="16">
    <location>
        <begin position="254"/>
        <end position="307"/>
    </location>
</feature>
<dbReference type="SMART" id="SM00304">
    <property type="entry name" value="HAMP"/>
    <property type="match status" value="1"/>
</dbReference>
<dbReference type="GO" id="GO:0005886">
    <property type="term" value="C:plasma membrane"/>
    <property type="evidence" value="ECO:0007669"/>
    <property type="project" value="UniProtKB-SubCell"/>
</dbReference>
<gene>
    <name evidence="17" type="ORF">CEQ48_05030</name>
</gene>
<keyword evidence="7 13" id="KW-1133">Transmembrane helix</keyword>
<evidence type="ECO:0000313" key="17">
    <source>
        <dbReference type="EMBL" id="ASK54140.1"/>
    </source>
</evidence>
<dbReference type="PROSITE" id="PS50192">
    <property type="entry name" value="T_SNARE"/>
    <property type="match status" value="1"/>
</dbReference>
<accession>A0AAU8WPP9</accession>
<dbReference type="SMART" id="SM01358">
    <property type="entry name" value="HBM"/>
    <property type="match status" value="1"/>
</dbReference>
<dbReference type="GO" id="GO:0007165">
    <property type="term" value="P:signal transduction"/>
    <property type="evidence" value="ECO:0007669"/>
    <property type="project" value="UniProtKB-KW"/>
</dbReference>
<dbReference type="PANTHER" id="PTHR32089">
    <property type="entry name" value="METHYL-ACCEPTING CHEMOTAXIS PROTEIN MCPB"/>
    <property type="match status" value="1"/>
</dbReference>
<proteinExistence type="inferred from homology"/>
<dbReference type="InterPro" id="IPR003660">
    <property type="entry name" value="HAMP_dom"/>
</dbReference>
<keyword evidence="18" id="KW-1185">Reference proteome</keyword>
<evidence type="ECO:0000256" key="2">
    <source>
        <dbReference type="ARBA" id="ARBA00022475"/>
    </source>
</evidence>
<dbReference type="CDD" id="cd11386">
    <property type="entry name" value="MCP_signal"/>
    <property type="match status" value="1"/>
</dbReference>
<name>A0AAU8WPP9_9VIBR</name>
<dbReference type="Pfam" id="PF00015">
    <property type="entry name" value="MCPsignal"/>
    <property type="match status" value="1"/>
</dbReference>
<dbReference type="Gene3D" id="1.10.287.950">
    <property type="entry name" value="Methyl-accepting chemotaxis protein"/>
    <property type="match status" value="1"/>
</dbReference>
<dbReference type="InterPro" id="IPR032255">
    <property type="entry name" value="HBM"/>
</dbReference>
<evidence type="ECO:0000256" key="11">
    <source>
        <dbReference type="PROSITE-ProRule" id="PRU00284"/>
    </source>
</evidence>
<dbReference type="InterPro" id="IPR000727">
    <property type="entry name" value="T_SNARE_dom"/>
</dbReference>
<reference evidence="17 18" key="2">
    <citation type="submission" date="2017-06" db="EMBL/GenBank/DDBJ databases">
        <title>Complete genome sequence of Vibrio sp. 2521-89, a close relative of Vibrio cholerae isolated from lake water in New Mexico, USA.</title>
        <authorList>
            <person name="Liang K."/>
            <person name="Orata F.D."/>
            <person name="Winkjer N.S."/>
            <person name="Tarr C.L."/>
            <person name="Boucher Y."/>
        </authorList>
    </citation>
    <scope>NUCLEOTIDE SEQUENCE [LARGE SCALE GENOMIC DNA]</scope>
    <source>
        <strain evidence="17 18">2521-89</strain>
    </source>
</reference>
<keyword evidence="2" id="KW-1003">Cell membrane</keyword>
<keyword evidence="9 11" id="KW-0807">Transducer</keyword>
<evidence type="ECO:0000256" key="4">
    <source>
        <dbReference type="ARBA" id="ARBA00022500"/>
    </source>
</evidence>
<evidence type="ECO:0000256" key="10">
    <source>
        <dbReference type="ARBA" id="ARBA00029447"/>
    </source>
</evidence>
<feature type="coiled-coil region" evidence="12">
    <location>
        <begin position="28"/>
        <end position="55"/>
    </location>
</feature>
<dbReference type="PROSITE" id="PS50111">
    <property type="entry name" value="CHEMOTAXIS_TRANSDUC_2"/>
    <property type="match status" value="1"/>
</dbReference>
<dbReference type="InterPro" id="IPR004089">
    <property type="entry name" value="MCPsignal_dom"/>
</dbReference>
<evidence type="ECO:0000256" key="6">
    <source>
        <dbReference type="ARBA" id="ARBA00022692"/>
    </source>
</evidence>
<dbReference type="KEGG" id="vti:CEQ48_05030"/>
<evidence type="ECO:0000256" key="13">
    <source>
        <dbReference type="SAM" id="Phobius"/>
    </source>
</evidence>
<keyword evidence="8 13" id="KW-0472">Membrane</keyword>
<evidence type="ECO:0000259" key="16">
    <source>
        <dbReference type="PROSITE" id="PS50885"/>
    </source>
</evidence>
<evidence type="ECO:0000256" key="12">
    <source>
        <dbReference type="SAM" id="Coils"/>
    </source>
</evidence>
<feature type="domain" description="Methyl-accepting transducer" evidence="14">
    <location>
        <begin position="312"/>
        <end position="548"/>
    </location>
</feature>
<comment type="subcellular location">
    <subcellularLocation>
        <location evidence="1">Cell inner membrane</location>
        <topology evidence="1">Multi-pass membrane protein</topology>
    </subcellularLocation>
</comment>
<feature type="domain" description="T-SNARE coiled-coil homology" evidence="15">
    <location>
        <begin position="499"/>
        <end position="561"/>
    </location>
</feature>
<dbReference type="InterPro" id="IPR004090">
    <property type="entry name" value="Chemotax_Me-accpt_rcpt"/>
</dbReference>
<evidence type="ECO:0000256" key="1">
    <source>
        <dbReference type="ARBA" id="ARBA00004429"/>
    </source>
</evidence>
<dbReference type="EMBL" id="CP022352">
    <property type="protein sequence ID" value="ASK54140.1"/>
    <property type="molecule type" value="Genomic_DNA"/>
</dbReference>
<dbReference type="AlphaFoldDB" id="A0AAU8WPP9"/>
<dbReference type="CDD" id="cd06225">
    <property type="entry name" value="HAMP"/>
    <property type="match status" value="1"/>
</dbReference>
<evidence type="ECO:0000256" key="8">
    <source>
        <dbReference type="ARBA" id="ARBA00023136"/>
    </source>
</evidence>
<feature type="transmembrane region" description="Helical" evidence="13">
    <location>
        <begin position="7"/>
        <end position="29"/>
    </location>
</feature>
<dbReference type="PROSITE" id="PS50885">
    <property type="entry name" value="HAMP"/>
    <property type="match status" value="1"/>
</dbReference>
<dbReference type="RefSeq" id="WP_089070471.1">
    <property type="nucleotide sequence ID" value="NZ_CAWNWL010000071.1"/>
</dbReference>
<keyword evidence="12" id="KW-0175">Coiled coil</keyword>
<keyword evidence="3" id="KW-0488">Methylation</keyword>
<dbReference type="SUPFAM" id="SSF58104">
    <property type="entry name" value="Methyl-accepting chemotaxis protein (MCP) signaling domain"/>
    <property type="match status" value="1"/>
</dbReference>
<dbReference type="PANTHER" id="PTHR32089:SF39">
    <property type="entry name" value="METHYL-ACCEPTING CHEMOTAXIS PROTEIN HLYB"/>
    <property type="match status" value="1"/>
</dbReference>
<dbReference type="SMART" id="SM00283">
    <property type="entry name" value="MA"/>
    <property type="match status" value="1"/>
</dbReference>
<evidence type="ECO:0000313" key="18">
    <source>
        <dbReference type="Proteomes" id="UP000198371"/>
    </source>
</evidence>
<evidence type="ECO:0000259" key="15">
    <source>
        <dbReference type="PROSITE" id="PS50192"/>
    </source>
</evidence>
<dbReference type="Pfam" id="PF00672">
    <property type="entry name" value="HAMP"/>
    <property type="match status" value="1"/>
</dbReference>
<dbReference type="GO" id="GO:0006935">
    <property type="term" value="P:chemotaxis"/>
    <property type="evidence" value="ECO:0007669"/>
    <property type="project" value="UniProtKB-KW"/>
</dbReference>
<protein>
    <submittedName>
        <fullName evidence="17">Methyl-accepting chemotaxis protein</fullName>
    </submittedName>
</protein>
<dbReference type="PRINTS" id="PR00260">
    <property type="entry name" value="CHEMTRNSDUCR"/>
</dbReference>
<organism evidence="17 18">
    <name type="scientific">Vibrio tarriae</name>
    <dbReference type="NCBI Taxonomy" id="2014742"/>
    <lineage>
        <taxon>Bacteria</taxon>
        <taxon>Pseudomonadati</taxon>
        <taxon>Pseudomonadota</taxon>
        <taxon>Gammaproteobacteria</taxon>
        <taxon>Vibrionales</taxon>
        <taxon>Vibrionaceae</taxon>
        <taxon>Vibrio</taxon>
    </lineage>
</organism>
<keyword evidence="5" id="KW-0997">Cell inner membrane</keyword>
<dbReference type="GO" id="GO:0004888">
    <property type="term" value="F:transmembrane signaling receptor activity"/>
    <property type="evidence" value="ECO:0007669"/>
    <property type="project" value="InterPro"/>
</dbReference>